<proteinExistence type="predicted"/>
<evidence type="ECO:0000313" key="2">
    <source>
        <dbReference type="EMBL" id="RKK08375.1"/>
    </source>
</evidence>
<dbReference type="PANTHER" id="PTHR46599:SF3">
    <property type="entry name" value="PIGGYBAC TRANSPOSABLE ELEMENT-DERIVED PROTEIN 4"/>
    <property type="match status" value="1"/>
</dbReference>
<dbReference type="InterPro" id="IPR029526">
    <property type="entry name" value="PGBD"/>
</dbReference>
<dbReference type="EMBL" id="MRCU01000014">
    <property type="protein sequence ID" value="RKK08375.1"/>
    <property type="molecule type" value="Genomic_DNA"/>
</dbReference>
<accession>A0A3L6MVB9</accession>
<dbReference type="Proteomes" id="UP000270866">
    <property type="component" value="Unassembled WGS sequence"/>
</dbReference>
<name>A0A3L6MVB9_FUSOX</name>
<protein>
    <recommendedName>
        <fullName evidence="1">PiggyBac transposable element-derived protein domain-containing protein</fullName>
    </recommendedName>
</protein>
<organism evidence="2 3">
    <name type="scientific">Fusarium oxysporum f. sp. cepae</name>
    <dbReference type="NCBI Taxonomy" id="396571"/>
    <lineage>
        <taxon>Eukaryota</taxon>
        <taxon>Fungi</taxon>
        <taxon>Dikarya</taxon>
        <taxon>Ascomycota</taxon>
        <taxon>Pezizomycotina</taxon>
        <taxon>Sordariomycetes</taxon>
        <taxon>Hypocreomycetidae</taxon>
        <taxon>Hypocreales</taxon>
        <taxon>Nectriaceae</taxon>
        <taxon>Fusarium</taxon>
        <taxon>Fusarium oxysporum species complex</taxon>
    </lineage>
</organism>
<gene>
    <name evidence="2" type="ORF">BFJ65_g17035</name>
</gene>
<evidence type="ECO:0000259" key="1">
    <source>
        <dbReference type="Pfam" id="PF13843"/>
    </source>
</evidence>
<comment type="caution">
    <text evidence="2">The sequence shown here is derived from an EMBL/GenBank/DDBJ whole genome shotgun (WGS) entry which is preliminary data.</text>
</comment>
<sequence length="530" mass="61542">MDSQQLISQAVNAYDDKSFIRVDDSRREQPADNTCRPIHDPILDRGYNFEAMVVPTRPFEITALPSEPLLLFQQFVPIYLVESWVCYTNSWVSHRLEQHEDGTQRLHPQSRLLAWKPTSTAEIYVWLATLMYMRIHKEPNIEDYWKVSKPKDIRPVHPVVKWISYNRFQLLSRHLHIYDPLTLNIDDMSFYGRTFSRVHAWSDHIQHISTVFYIPGTSIAVDECMVRFLGRSLETITIPSKPIPTGFKVWTVAQRGYFLRWIWHRPGRKFGPVGVRPTYRRLPSQLRMMRQRRQLRERNTIHLNPTQAVVVALVNLLPTSTYHVFLDNLFSSCDLFRRLRQRGHGATGTARKNCGIYKPLVKLKAIDNTAAGSLEFNVVKAIPTADNKVNQIAWKDNALVLFLTTVFKGNERLDCIRKKPTTGQMQARPIQRFFGDDPVKQVSIPSIAAIYNNEMNAVDRGDQMRAYWGLDRRVRRGGWKALAWDFLLEIALVNSFILQQRGQPQWKAEISQGRDFARQRFRKAVGGNGL</sequence>
<reference evidence="2 3" key="1">
    <citation type="journal article" date="2018" name="Sci. Rep.">
        <title>Characterisation of pathogen-specific regions and novel effector candidates in Fusarium oxysporum f. sp. cepae.</title>
        <authorList>
            <person name="Armitage A.D."/>
            <person name="Taylor A."/>
            <person name="Sobczyk M.K."/>
            <person name="Baxter L."/>
            <person name="Greenfield B.P."/>
            <person name="Bates H.J."/>
            <person name="Wilson F."/>
            <person name="Jackson A.C."/>
            <person name="Ott S."/>
            <person name="Harrison R.J."/>
            <person name="Clarkson J.P."/>
        </authorList>
    </citation>
    <scope>NUCLEOTIDE SEQUENCE [LARGE SCALE GENOMIC DNA]</scope>
    <source>
        <strain evidence="2 3">FoC_Fus2</strain>
    </source>
</reference>
<dbReference type="Pfam" id="PF13843">
    <property type="entry name" value="DDE_Tnp_1_7"/>
    <property type="match status" value="1"/>
</dbReference>
<dbReference type="PANTHER" id="PTHR46599">
    <property type="entry name" value="PIGGYBAC TRANSPOSABLE ELEMENT-DERIVED PROTEIN 4"/>
    <property type="match status" value="1"/>
</dbReference>
<feature type="domain" description="PiggyBac transposable element-derived protein" evidence="1">
    <location>
        <begin position="68"/>
        <end position="496"/>
    </location>
</feature>
<evidence type="ECO:0000313" key="3">
    <source>
        <dbReference type="Proteomes" id="UP000270866"/>
    </source>
</evidence>
<dbReference type="AlphaFoldDB" id="A0A3L6MVB9"/>